<dbReference type="EMBL" id="CP021109">
    <property type="protein sequence ID" value="ARP86432.1"/>
    <property type="molecule type" value="Genomic_DNA"/>
</dbReference>
<dbReference type="GO" id="GO:0030980">
    <property type="term" value="P:alpha-glucan catabolic process"/>
    <property type="evidence" value="ECO:0007669"/>
    <property type="project" value="TreeGrafter"/>
</dbReference>
<dbReference type="GO" id="GO:0047470">
    <property type="term" value="F:(1,4)-alpha-D-glucan 1-alpha-D-glucosylmutase activity"/>
    <property type="evidence" value="ECO:0007669"/>
    <property type="project" value="TreeGrafter"/>
</dbReference>
<organism evidence="2 3">
    <name type="scientific">Bordetella genomosp. 9</name>
    <dbReference type="NCBI Taxonomy" id="1416803"/>
    <lineage>
        <taxon>Bacteria</taxon>
        <taxon>Pseudomonadati</taxon>
        <taxon>Pseudomonadota</taxon>
        <taxon>Betaproteobacteria</taxon>
        <taxon>Burkholderiales</taxon>
        <taxon>Alcaligenaceae</taxon>
        <taxon>Bordetella</taxon>
    </lineage>
</organism>
<dbReference type="NCBIfam" id="TIGR02401">
    <property type="entry name" value="trehalose_TreY"/>
    <property type="match status" value="1"/>
</dbReference>
<dbReference type="PANTHER" id="PTHR10357">
    <property type="entry name" value="ALPHA-AMYLASE FAMILY MEMBER"/>
    <property type="match status" value="1"/>
</dbReference>
<reference evidence="2 3" key="1">
    <citation type="submission" date="2017-05" db="EMBL/GenBank/DDBJ databases">
        <title>Complete and WGS of Bordetella genogroups.</title>
        <authorList>
            <person name="Spilker T."/>
            <person name="LiPuma J."/>
        </authorList>
    </citation>
    <scope>NUCLEOTIDE SEQUENCE [LARGE SCALE GENOMIC DNA]</scope>
    <source>
        <strain evidence="2 3">AU17164</strain>
    </source>
</reference>
<dbReference type="Pfam" id="PF00128">
    <property type="entry name" value="Alpha-amylase"/>
    <property type="match status" value="1"/>
</dbReference>
<evidence type="ECO:0000313" key="3">
    <source>
        <dbReference type="Proteomes" id="UP000194139"/>
    </source>
</evidence>
<dbReference type="SMART" id="SM00642">
    <property type="entry name" value="Aamy"/>
    <property type="match status" value="1"/>
</dbReference>
<feature type="domain" description="Glycosyl hydrolase family 13 catalytic" evidence="1">
    <location>
        <begin position="16"/>
        <end position="448"/>
    </location>
</feature>
<evidence type="ECO:0000259" key="1">
    <source>
        <dbReference type="SMART" id="SM00642"/>
    </source>
</evidence>
<dbReference type="InterPro" id="IPR017853">
    <property type="entry name" value="GH"/>
</dbReference>
<protein>
    <submittedName>
        <fullName evidence="2">Malto-oligosyltrehalose synthase</fullName>
    </submittedName>
</protein>
<dbReference type="InterPro" id="IPR012767">
    <property type="entry name" value="Trehalose_TreY"/>
</dbReference>
<dbReference type="GO" id="GO:0005992">
    <property type="term" value="P:trehalose biosynthetic process"/>
    <property type="evidence" value="ECO:0007669"/>
    <property type="project" value="TreeGrafter"/>
</dbReference>
<dbReference type="Gene3D" id="1.10.10.470">
    <property type="entry name" value="Maltooligosyl trehalose synthase, domain 4"/>
    <property type="match status" value="1"/>
</dbReference>
<keyword evidence="3" id="KW-1185">Reference proteome</keyword>
<gene>
    <name evidence="2" type="ORF">CAL13_09640</name>
</gene>
<dbReference type="Proteomes" id="UP000194139">
    <property type="component" value="Chromosome"/>
</dbReference>
<proteinExistence type="predicted"/>
<evidence type="ECO:0000313" key="2">
    <source>
        <dbReference type="EMBL" id="ARP86432.1"/>
    </source>
</evidence>
<sequence>MTPPRATVRLQLHSGFTLADARKWVPYFAKLGISHVYTSPITRARPGSMHGYDVVDHGQVNPELGGEAALRDLVQTLRAHGMGLIVDIVPNHMATSTDNPWWHSVLEFGRSSPHGDWFDIAWDSIDEELRHKVLAPFLGLPYGEALENGDLTVRHDAQDDRFYLDVYGTRYPLNLDSVRAAGLTDPAQLSDYDPATKAGRERLHALLERQHYRLAWWRAAPEEINWRRFFEISDLVGVRVDKQEVFDAVHEMILRFYEEGLIDGVRVDHVDGLSDPIDYCRRLRAALNERTGRRPAALQPHEPYLVIEKILADDETLDERWAVDGTTGYDFMSQVNAVLHDPAGEDLLTELWETIARDPRPFSAIANEARDLIMLRHFPAERLAAARALHRVARLNPRTRDWGESAISRVLWDLLSVFPVYRVYADEQGWHHMDRVRFQHAAMRAHARIRQDRDGDDGPLLDLVSDWLGGEAPADFPSPEREARCEAIRRFQQLTPPLTAKSLEDTAFYRYGRLLSRNEVGADPALFSMSPETFHRRCAARARHFPHAMVATATHDHKRGEDTRARLAALSEFPALWADTAEGWLNRHMPSSYTPAGTLAAHPADLYMLLQSIVGAWPLLLEPGDEAGLKAFADRLSAWQQKSLREAKLRTSWVVPDEAYEGACERILRSLLAPGNDPGAPARQIADFVARIAPTGVVNSLSQALLRMTVPGVPDLYQGTEFWDFSLVDPDNRAPVDYEARAAALEAPDSNDPDALIADWRSGRIKQAVVRGALHARQSDPELFARGDYVPLPVLGFRGDHILAFVRCLQDRCAFVFAPRLCAQALRSEAGDDPRAPATSLPRIDPDFWNTTSVVLPHRYAGATLRDALSGRERRVGADSILPLAEVLSDFPVALLVG</sequence>
<dbReference type="CDD" id="cd11336">
    <property type="entry name" value="AmyAc_MTSase"/>
    <property type="match status" value="1"/>
</dbReference>
<name>A0A1W6YZA0_9BORD</name>
<dbReference type="SUPFAM" id="SSF51445">
    <property type="entry name" value="(Trans)glycosidases"/>
    <property type="match status" value="1"/>
</dbReference>
<dbReference type="RefSeq" id="WP_086072231.1">
    <property type="nucleotide sequence ID" value="NZ_CP021109.1"/>
</dbReference>
<accession>A0A1W6YZA0</accession>
<dbReference type="InterPro" id="IPR013797">
    <property type="entry name" value="Maltooligo_trehalose_synth_4"/>
</dbReference>
<dbReference type="InterPro" id="IPR006047">
    <property type="entry name" value="GH13_cat_dom"/>
</dbReference>
<dbReference type="PANTHER" id="PTHR10357:SF216">
    <property type="entry name" value="MALTOOLIGOSYL TREHALOSE SYNTHASE-RELATED"/>
    <property type="match status" value="1"/>
</dbReference>
<dbReference type="Gene3D" id="3.20.20.80">
    <property type="entry name" value="Glycosidases"/>
    <property type="match status" value="2"/>
</dbReference>
<dbReference type="Gene3D" id="3.30.1590.10">
    <property type="entry name" value="Maltooligosyl trehalose synthase, domain 2"/>
    <property type="match status" value="1"/>
</dbReference>
<dbReference type="AlphaFoldDB" id="A0A1W6YZA0"/>